<proteinExistence type="predicted"/>
<feature type="region of interest" description="Disordered" evidence="2">
    <location>
        <begin position="1"/>
        <end position="26"/>
    </location>
</feature>
<protein>
    <submittedName>
        <fullName evidence="3">Uncharacterized protein</fullName>
    </submittedName>
</protein>
<comment type="caution">
    <text evidence="3">The sequence shown here is derived from an EMBL/GenBank/DDBJ whole genome shotgun (WGS) entry which is preliminary data.</text>
</comment>
<evidence type="ECO:0000313" key="4">
    <source>
        <dbReference type="Proteomes" id="UP001185092"/>
    </source>
</evidence>
<accession>A0AAE4BSM1</accession>
<feature type="coiled-coil region" evidence="1">
    <location>
        <begin position="409"/>
        <end position="436"/>
    </location>
</feature>
<evidence type="ECO:0000256" key="2">
    <source>
        <dbReference type="SAM" id="MobiDB-lite"/>
    </source>
</evidence>
<keyword evidence="4" id="KW-1185">Reference proteome</keyword>
<feature type="coiled-coil region" evidence="1">
    <location>
        <begin position="305"/>
        <end position="339"/>
    </location>
</feature>
<evidence type="ECO:0000313" key="3">
    <source>
        <dbReference type="EMBL" id="MDR6239921.1"/>
    </source>
</evidence>
<dbReference type="EMBL" id="JAVDQD010000003">
    <property type="protein sequence ID" value="MDR6239921.1"/>
    <property type="molecule type" value="Genomic_DNA"/>
</dbReference>
<reference evidence="3" key="1">
    <citation type="submission" date="2023-07" db="EMBL/GenBank/DDBJ databases">
        <title>Genomic Encyclopedia of Type Strains, Phase IV (KMG-IV): sequencing the most valuable type-strain genomes for metagenomic binning, comparative biology and taxonomic classification.</title>
        <authorList>
            <person name="Goeker M."/>
        </authorList>
    </citation>
    <scope>NUCLEOTIDE SEQUENCE</scope>
    <source>
        <strain evidence="3">DSM 26174</strain>
    </source>
</reference>
<sequence length="860" mass="100070">MLKFEGKRNPQSKPSNPRAGLQKSPPIQCMLTRAEIVKQLGLANEEDAANESYFVYTVKPNEREPVPKRSARRFNREKFFDFTVKSTAKADPKYALEASTTKRKSGNYVPTASDLTEWHLTGHAELLDILNLLDRYQNIDTIIEDEKLETGLPRRFPDLANFCLAEIPFKRLAKRLHEIRFGRQTEEAEVVNPFLDETDGAVDDETIRACKIDKLMLPALEKYKSHQRKRMATANQRMEIQAQDERYQELAKARFQANEALSEAKMDLLERMEVKEYCPDDDEEELRKIVSKKGEGYVFAKLRLEKIEKQKASGLKAEIDELKQKMLEKQRKFEEADAEMTTAFGSFADHANEEREFKFCIRLAENLEDVYRGFVERSGREERRTASVAASFQGMEPDDSEEYTPALMLENLQEERKQLEAELEEVAHKLSVAKEDFSGNEDVESRDVLIGKAGDLNRRIDQVTRQEYLYAEQQGENYTDTKDIEREIQANYLLLGQKHLEKSDKARVYRRIRELKLRKRGLSMHLDQKGAGSRKVDEIPSDDFMAPRMLEHELMLLDESEREFLLSSVELKDNGDPTYTREEVFAILNCNPPLAKTILEDEMEYATALHKKLYRDLFYMKLNTTYLGIKTQGQEAFGGVREFKKLTVSEFVDLKFAEKYPDSKSLLEEFCSIDVEGDALSENIGALEQTTSRLVRRAWFEGWEQADLDLVVHMDNLTLDLMHAMSLEDLIAPRKETYEFFDQHRARLKKAIMRFFPYKFELLDTPHPDTGAYLQIESYSILEARAQLAKQIMDQMDRLMTQWKRKYPSGQRSTDPIVVNISKIFGKLKSQIMQEKGTFKRRIKEQESAFQYIEVHQEEY</sequence>
<gene>
    <name evidence="3" type="ORF">HNQ88_002969</name>
</gene>
<organism evidence="3 4">
    <name type="scientific">Aureibacter tunicatorum</name>
    <dbReference type="NCBI Taxonomy" id="866807"/>
    <lineage>
        <taxon>Bacteria</taxon>
        <taxon>Pseudomonadati</taxon>
        <taxon>Bacteroidota</taxon>
        <taxon>Cytophagia</taxon>
        <taxon>Cytophagales</taxon>
        <taxon>Persicobacteraceae</taxon>
        <taxon>Aureibacter</taxon>
    </lineage>
</organism>
<dbReference type="Proteomes" id="UP001185092">
    <property type="component" value="Unassembled WGS sequence"/>
</dbReference>
<dbReference type="AlphaFoldDB" id="A0AAE4BSM1"/>
<name>A0AAE4BSM1_9BACT</name>
<evidence type="ECO:0000256" key="1">
    <source>
        <dbReference type="SAM" id="Coils"/>
    </source>
</evidence>
<dbReference type="RefSeq" id="WP_309939729.1">
    <property type="nucleotide sequence ID" value="NZ_AP025305.1"/>
</dbReference>
<keyword evidence="1" id="KW-0175">Coiled coil</keyword>